<comment type="caution">
    <text evidence="2">The sequence shown here is derived from an EMBL/GenBank/DDBJ whole genome shotgun (WGS) entry which is preliminary data.</text>
</comment>
<protein>
    <recommendedName>
        <fullName evidence="4">DUF2069 domain-containing protein</fullName>
    </recommendedName>
</protein>
<name>A0ABW2PIP8_9BACL</name>
<evidence type="ECO:0000313" key="2">
    <source>
        <dbReference type="EMBL" id="MFC7388977.1"/>
    </source>
</evidence>
<feature type="transmembrane region" description="Helical" evidence="1">
    <location>
        <begin position="14"/>
        <end position="34"/>
    </location>
</feature>
<feature type="transmembrane region" description="Helical" evidence="1">
    <location>
        <begin position="69"/>
        <end position="87"/>
    </location>
</feature>
<evidence type="ECO:0008006" key="4">
    <source>
        <dbReference type="Google" id="ProtNLM"/>
    </source>
</evidence>
<reference evidence="3" key="1">
    <citation type="journal article" date="2019" name="Int. J. Syst. Evol. Microbiol.">
        <title>The Global Catalogue of Microorganisms (GCM) 10K type strain sequencing project: providing services to taxonomists for standard genome sequencing and annotation.</title>
        <authorList>
            <consortium name="The Broad Institute Genomics Platform"/>
            <consortium name="The Broad Institute Genome Sequencing Center for Infectious Disease"/>
            <person name="Wu L."/>
            <person name="Ma J."/>
        </authorList>
    </citation>
    <scope>NUCLEOTIDE SEQUENCE [LARGE SCALE GENOMIC DNA]</scope>
    <source>
        <strain evidence="3">CCUG 55590</strain>
    </source>
</reference>
<organism evidence="2 3">
    <name type="scientific">Exiguobacterium aestuarii</name>
    <dbReference type="NCBI Taxonomy" id="273527"/>
    <lineage>
        <taxon>Bacteria</taxon>
        <taxon>Bacillati</taxon>
        <taxon>Bacillota</taxon>
        <taxon>Bacilli</taxon>
        <taxon>Bacillales</taxon>
        <taxon>Bacillales Family XII. Incertae Sedis</taxon>
        <taxon>Exiguobacterium</taxon>
    </lineage>
</organism>
<evidence type="ECO:0000256" key="1">
    <source>
        <dbReference type="SAM" id="Phobius"/>
    </source>
</evidence>
<proteinExistence type="predicted"/>
<dbReference type="RefSeq" id="WP_260569826.1">
    <property type="nucleotide sequence ID" value="NZ_JANIEL010000024.1"/>
</dbReference>
<dbReference type="Proteomes" id="UP001596439">
    <property type="component" value="Unassembled WGS sequence"/>
</dbReference>
<gene>
    <name evidence="2" type="ORF">ACFQO8_02400</name>
</gene>
<keyword evidence="1" id="KW-1133">Transmembrane helix</keyword>
<evidence type="ECO:0000313" key="3">
    <source>
        <dbReference type="Proteomes" id="UP001596439"/>
    </source>
</evidence>
<keyword evidence="1" id="KW-0812">Transmembrane</keyword>
<keyword evidence="1" id="KW-0472">Membrane</keyword>
<keyword evidence="3" id="KW-1185">Reference proteome</keyword>
<sequence length="97" mass="11402">MTNPKTTPFLMRRVPFFILYALCGPLALLILIIYWQDTPTDNRGPYLFFSVVFSLFFITKIIPDGLLNIVIFSATYTFVLFVTYVMLNQKRNRHENE</sequence>
<dbReference type="EMBL" id="JBHTCE010000001">
    <property type="protein sequence ID" value="MFC7388977.1"/>
    <property type="molecule type" value="Genomic_DNA"/>
</dbReference>
<accession>A0ABW2PIP8</accession>